<dbReference type="SUPFAM" id="SSF53335">
    <property type="entry name" value="S-adenosyl-L-methionine-dependent methyltransferases"/>
    <property type="match status" value="1"/>
</dbReference>
<evidence type="ECO:0000313" key="2">
    <source>
        <dbReference type="Proteomes" id="UP001597073"/>
    </source>
</evidence>
<dbReference type="PANTHER" id="PTHR43861:SF6">
    <property type="entry name" value="METHYLTRANSFERASE TYPE 11"/>
    <property type="match status" value="1"/>
</dbReference>
<dbReference type="InterPro" id="IPR029063">
    <property type="entry name" value="SAM-dependent_MTases_sf"/>
</dbReference>
<dbReference type="GO" id="GO:0061542">
    <property type="term" value="F:3-demethylubiquinol 3-O-methyltransferase activity"/>
    <property type="evidence" value="ECO:0007669"/>
    <property type="project" value="UniProtKB-EC"/>
</dbReference>
<evidence type="ECO:0000313" key="1">
    <source>
        <dbReference type="EMBL" id="MFD0765420.1"/>
    </source>
</evidence>
<dbReference type="Pfam" id="PF13489">
    <property type="entry name" value="Methyltransf_23"/>
    <property type="match status" value="1"/>
</dbReference>
<reference evidence="2" key="1">
    <citation type="journal article" date="2019" name="Int. J. Syst. Evol. Microbiol.">
        <title>The Global Catalogue of Microorganisms (GCM) 10K type strain sequencing project: providing services to taxonomists for standard genome sequencing and annotation.</title>
        <authorList>
            <consortium name="The Broad Institute Genomics Platform"/>
            <consortium name="The Broad Institute Genome Sequencing Center for Infectious Disease"/>
            <person name="Wu L."/>
            <person name="Ma J."/>
        </authorList>
    </citation>
    <scope>NUCLEOTIDE SEQUENCE [LARGE SCALE GENOMIC DNA]</scope>
    <source>
        <strain evidence="2">CCUG 60742</strain>
    </source>
</reference>
<dbReference type="PANTHER" id="PTHR43861">
    <property type="entry name" value="TRANS-ACONITATE 2-METHYLTRANSFERASE-RELATED"/>
    <property type="match status" value="1"/>
</dbReference>
<dbReference type="EC" id="2.1.1.222" evidence="1"/>
<dbReference type="GO" id="GO:0102208">
    <property type="term" value="F:2-polyprenyl-6-hydroxyphenol methylase activity"/>
    <property type="evidence" value="ECO:0007669"/>
    <property type="project" value="UniProtKB-EC"/>
</dbReference>
<dbReference type="EMBL" id="JBHTIA010000007">
    <property type="protein sequence ID" value="MFD0765420.1"/>
    <property type="molecule type" value="Genomic_DNA"/>
</dbReference>
<sequence>MSIYTDYGYPNDNACHAFDYMMQPLLSLLDKSKNTCILDMGCGNGFFVNHLVGKGFNAYGIDASEEGIAIAKRTNPDRFFIQDLSTGALPAEIAGFPFDTIVSTEVIEHLYNPYLFIALCKDVLTKTKGELVISTPYHGYFKNLLLGIFNKWDTHMSPLWQGGHIKLWSVKTLSFLLTEYGFVVTDFKGTGRIPYLWKSMIIKSTLK</sequence>
<dbReference type="EC" id="2.1.1.64" evidence="1"/>
<accession>A0ABW2ZGS8</accession>
<dbReference type="CDD" id="cd02440">
    <property type="entry name" value="AdoMet_MTases"/>
    <property type="match status" value="1"/>
</dbReference>
<protein>
    <submittedName>
        <fullName evidence="1">Class I SAM-dependent methyltransferase</fullName>
        <ecNumber evidence="1">2.1.1.222</ecNumber>
        <ecNumber evidence="1">2.1.1.64</ecNumber>
    </submittedName>
</protein>
<dbReference type="Proteomes" id="UP001597073">
    <property type="component" value="Unassembled WGS sequence"/>
</dbReference>
<proteinExistence type="predicted"/>
<organism evidence="1 2">
    <name type="scientific">Mucilaginibacter lutimaris</name>
    <dbReference type="NCBI Taxonomy" id="931629"/>
    <lineage>
        <taxon>Bacteria</taxon>
        <taxon>Pseudomonadati</taxon>
        <taxon>Bacteroidota</taxon>
        <taxon>Sphingobacteriia</taxon>
        <taxon>Sphingobacteriales</taxon>
        <taxon>Sphingobacteriaceae</taxon>
        <taxon>Mucilaginibacter</taxon>
    </lineage>
</organism>
<keyword evidence="1" id="KW-0489">Methyltransferase</keyword>
<keyword evidence="2" id="KW-1185">Reference proteome</keyword>
<dbReference type="Gene3D" id="3.40.50.150">
    <property type="entry name" value="Vaccinia Virus protein VP39"/>
    <property type="match status" value="1"/>
</dbReference>
<dbReference type="RefSeq" id="WP_377142543.1">
    <property type="nucleotide sequence ID" value="NZ_JBHTIA010000007.1"/>
</dbReference>
<keyword evidence="1" id="KW-0808">Transferase</keyword>
<dbReference type="GO" id="GO:0032259">
    <property type="term" value="P:methylation"/>
    <property type="evidence" value="ECO:0007669"/>
    <property type="project" value="UniProtKB-KW"/>
</dbReference>
<name>A0ABW2ZGS8_9SPHI</name>
<gene>
    <name evidence="1" type="ORF">ACFQZI_11205</name>
</gene>
<comment type="caution">
    <text evidence="1">The sequence shown here is derived from an EMBL/GenBank/DDBJ whole genome shotgun (WGS) entry which is preliminary data.</text>
</comment>